<dbReference type="RefSeq" id="WP_382341285.1">
    <property type="nucleotide sequence ID" value="NZ_JBHSAB010000004.1"/>
</dbReference>
<proteinExistence type="predicted"/>
<protein>
    <submittedName>
        <fullName evidence="9">Penicillin-binding protein activator</fullName>
    </submittedName>
</protein>
<evidence type="ECO:0000256" key="2">
    <source>
        <dbReference type="ARBA" id="ARBA00022960"/>
    </source>
</evidence>
<keyword evidence="5" id="KW-0564">Palmitate</keyword>
<feature type="signal peptide" evidence="8">
    <location>
        <begin position="1"/>
        <end position="19"/>
    </location>
</feature>
<keyword evidence="3" id="KW-0573">Peptidoglycan synthesis</keyword>
<dbReference type="Gene3D" id="3.40.50.2300">
    <property type="match status" value="2"/>
</dbReference>
<dbReference type="InterPro" id="IPR011990">
    <property type="entry name" value="TPR-like_helical_dom_sf"/>
</dbReference>
<evidence type="ECO:0000256" key="6">
    <source>
        <dbReference type="ARBA" id="ARBA00023237"/>
    </source>
</evidence>
<keyword evidence="10" id="KW-1185">Reference proteome</keyword>
<evidence type="ECO:0000256" key="7">
    <source>
        <dbReference type="ARBA" id="ARBA00023288"/>
    </source>
</evidence>
<dbReference type="InterPro" id="IPR007443">
    <property type="entry name" value="LpoA"/>
</dbReference>
<keyword evidence="2" id="KW-0133">Cell shape</keyword>
<keyword evidence="6" id="KW-0998">Cell outer membrane</keyword>
<evidence type="ECO:0000313" key="9">
    <source>
        <dbReference type="EMBL" id="MFC3908213.1"/>
    </source>
</evidence>
<evidence type="ECO:0000256" key="3">
    <source>
        <dbReference type="ARBA" id="ARBA00022984"/>
    </source>
</evidence>
<dbReference type="CDD" id="cd06339">
    <property type="entry name" value="PBP1_YraM_LppC_lipoprotein-like"/>
    <property type="match status" value="1"/>
</dbReference>
<evidence type="ECO:0000313" key="10">
    <source>
        <dbReference type="Proteomes" id="UP001595758"/>
    </source>
</evidence>
<gene>
    <name evidence="9" type="ORF">ACFORL_03880</name>
</gene>
<evidence type="ECO:0000256" key="4">
    <source>
        <dbReference type="ARBA" id="ARBA00023136"/>
    </source>
</evidence>
<dbReference type="PANTHER" id="PTHR38038">
    <property type="entry name" value="PENICILLIN-BINDING PROTEIN ACTIVATOR LPOA"/>
    <property type="match status" value="1"/>
</dbReference>
<keyword evidence="7" id="KW-0449">Lipoprotein</keyword>
<accession>A0ABV8CD24</accession>
<comment type="caution">
    <text evidence="9">The sequence shown here is derived from an EMBL/GenBank/DDBJ whole genome shotgun (WGS) entry which is preliminary data.</text>
</comment>
<evidence type="ECO:0000256" key="8">
    <source>
        <dbReference type="SAM" id="SignalP"/>
    </source>
</evidence>
<dbReference type="Gene3D" id="1.25.40.650">
    <property type="match status" value="1"/>
</dbReference>
<dbReference type="PANTHER" id="PTHR38038:SF1">
    <property type="entry name" value="PENICILLIN-BINDING PROTEIN ACTIVATOR LPOA"/>
    <property type="match status" value="1"/>
</dbReference>
<feature type="chain" id="PRO_5047106509" evidence="8">
    <location>
        <begin position="20"/>
        <end position="605"/>
    </location>
</feature>
<reference evidence="10" key="1">
    <citation type="journal article" date="2019" name="Int. J. Syst. Evol. Microbiol.">
        <title>The Global Catalogue of Microorganisms (GCM) 10K type strain sequencing project: providing services to taxonomists for standard genome sequencing and annotation.</title>
        <authorList>
            <consortium name="The Broad Institute Genomics Platform"/>
            <consortium name="The Broad Institute Genome Sequencing Center for Infectious Disease"/>
            <person name="Wu L."/>
            <person name="Ma J."/>
        </authorList>
    </citation>
    <scope>NUCLEOTIDE SEQUENCE [LARGE SCALE GENOMIC DNA]</scope>
    <source>
        <strain evidence="10">CCUG 59858</strain>
    </source>
</reference>
<dbReference type="EMBL" id="JBHSAB010000004">
    <property type="protein sequence ID" value="MFC3908213.1"/>
    <property type="molecule type" value="Genomic_DNA"/>
</dbReference>
<sequence length="605" mass="66449">MVSRSFFAKLSILSLSVFFLCQCTKVNDNTMAARVSSKSASPFTLPAAAYLAMAENQIGSERESMLIMAAGRYLTDGAWKNAQETLVRTDNLSPIQANEKTILQAKIDLMRSQPKSAIAKLSSVHRLKQLSPYYQQQYHDTLARSYETAGNPSYAVTERIKLDRLLPEGAERANNQRILWLTLAKMPAADLNTLSMEAKDGSELQGWMKLALIPRQAGGDKQILLSEVEQWQRVYSAHPANGLLPSPLSAVKPFLNQAPDNIALLVPLTGPLAGPGNAVRDGFLAAYNNSRASGNVHVRLYDTASGDIRSLYNQALSEGANYIVGPLTKSDVSVVAGLSHPVPTLLLNDLDGEKNVSDNAYRFGLSPNNEARQVAAKAGKNGLRKALIIAPAGAWGDEIVNAFTDQWQQAGGQVTDKMVYDNQSDLNLAVRQFLRVSERDAAEKQYKAGSAEALNAGPKRRQDFDMIFLLAYPSKARQIMPLLKYYFAGDVPVYATSAVYAGSTDTLRDRDLDGIIFCDMPWVFGNQLANRNWPEQLNSYNRLYALGMDSYSLATQLNQLMLFPAMGINDKSGVLYLNRARQVARILAWGRFKNGVATQTGETLS</sequence>
<dbReference type="Gene3D" id="1.25.40.10">
    <property type="entry name" value="Tetratricopeptide repeat domain"/>
    <property type="match status" value="1"/>
</dbReference>
<dbReference type="Pfam" id="PF04348">
    <property type="entry name" value="LppC"/>
    <property type="match status" value="1"/>
</dbReference>
<organism evidence="9 10">
    <name type="scientific">Legionella dresdenensis</name>
    <dbReference type="NCBI Taxonomy" id="450200"/>
    <lineage>
        <taxon>Bacteria</taxon>
        <taxon>Pseudomonadati</taxon>
        <taxon>Pseudomonadota</taxon>
        <taxon>Gammaproteobacteria</taxon>
        <taxon>Legionellales</taxon>
        <taxon>Legionellaceae</taxon>
        <taxon>Legionella</taxon>
    </lineage>
</organism>
<keyword evidence="1 8" id="KW-0732">Signal</keyword>
<dbReference type="SUPFAM" id="SSF53822">
    <property type="entry name" value="Periplasmic binding protein-like I"/>
    <property type="match status" value="1"/>
</dbReference>
<dbReference type="InterPro" id="IPR028082">
    <property type="entry name" value="Peripla_BP_I"/>
</dbReference>
<name>A0ABV8CD24_9GAMM</name>
<evidence type="ECO:0000256" key="5">
    <source>
        <dbReference type="ARBA" id="ARBA00023139"/>
    </source>
</evidence>
<dbReference type="Proteomes" id="UP001595758">
    <property type="component" value="Unassembled WGS sequence"/>
</dbReference>
<evidence type="ECO:0000256" key="1">
    <source>
        <dbReference type="ARBA" id="ARBA00022729"/>
    </source>
</evidence>
<keyword evidence="4" id="KW-0472">Membrane</keyword>